<gene>
    <name evidence="1" type="ORF">Q5Y72_02925</name>
</gene>
<keyword evidence="2" id="KW-1185">Reference proteome</keyword>
<evidence type="ECO:0000313" key="2">
    <source>
        <dbReference type="Proteomes" id="UP001224997"/>
    </source>
</evidence>
<dbReference type="Proteomes" id="UP001224997">
    <property type="component" value="Unassembled WGS sequence"/>
</dbReference>
<protein>
    <recommendedName>
        <fullName evidence="3">DUF1127 domain-containing protein</fullName>
    </recommendedName>
</protein>
<sequence length="77" mass="8904">MAKSSKALLRVVTGHGIIPRPAWLERLLTALDRDTPVLDLKRISDRQLRDLGLDRSEVLAEMQRTPEWDAPQHWHRA</sequence>
<reference evidence="1 2" key="1">
    <citation type="submission" date="2023-08" db="EMBL/GenBank/DDBJ databases">
        <authorList>
            <person name="Park J.-S."/>
        </authorList>
    </citation>
    <scope>NUCLEOTIDE SEQUENCE [LARGE SCALE GENOMIC DNA]</scope>
    <source>
        <strain evidence="1 2">2205BS29-5</strain>
    </source>
</reference>
<dbReference type="RefSeq" id="WP_305961919.1">
    <property type="nucleotide sequence ID" value="NZ_JAVAMQ010000002.1"/>
</dbReference>
<dbReference type="EMBL" id="JAVAMQ010000002">
    <property type="protein sequence ID" value="MDP5306048.1"/>
    <property type="molecule type" value="Genomic_DNA"/>
</dbReference>
<evidence type="ECO:0000313" key="1">
    <source>
        <dbReference type="EMBL" id="MDP5306048.1"/>
    </source>
</evidence>
<name>A0ABT9J898_9RHOB</name>
<organism evidence="1 2">
    <name type="scientific">Paracoccus spongiarum</name>
    <dbReference type="NCBI Taxonomy" id="3064387"/>
    <lineage>
        <taxon>Bacteria</taxon>
        <taxon>Pseudomonadati</taxon>
        <taxon>Pseudomonadota</taxon>
        <taxon>Alphaproteobacteria</taxon>
        <taxon>Rhodobacterales</taxon>
        <taxon>Paracoccaceae</taxon>
        <taxon>Paracoccus</taxon>
    </lineage>
</organism>
<accession>A0ABT9J898</accession>
<comment type="caution">
    <text evidence="1">The sequence shown here is derived from an EMBL/GenBank/DDBJ whole genome shotgun (WGS) entry which is preliminary data.</text>
</comment>
<evidence type="ECO:0008006" key="3">
    <source>
        <dbReference type="Google" id="ProtNLM"/>
    </source>
</evidence>
<proteinExistence type="predicted"/>